<accession>A0A1I2VPM3</accession>
<keyword evidence="3" id="KW-0378">Hydrolase</keyword>
<dbReference type="Proteomes" id="UP000199666">
    <property type="component" value="Unassembled WGS sequence"/>
</dbReference>
<dbReference type="Gene3D" id="3.90.1720.10">
    <property type="entry name" value="endopeptidase domain like (from Nostoc punctiforme)"/>
    <property type="match status" value="1"/>
</dbReference>
<dbReference type="OrthoDB" id="9813368at2"/>
<organism evidence="7 8">
    <name type="scientific">Pedobacter insulae</name>
    <dbReference type="NCBI Taxonomy" id="414048"/>
    <lineage>
        <taxon>Bacteria</taxon>
        <taxon>Pseudomonadati</taxon>
        <taxon>Bacteroidota</taxon>
        <taxon>Sphingobacteriia</taxon>
        <taxon>Sphingobacteriales</taxon>
        <taxon>Sphingobacteriaceae</taxon>
        <taxon>Pedobacter</taxon>
    </lineage>
</organism>
<evidence type="ECO:0000313" key="7">
    <source>
        <dbReference type="EMBL" id="SFG91265.1"/>
    </source>
</evidence>
<comment type="similarity">
    <text evidence="1">Belongs to the peptidase C40 family.</text>
</comment>
<dbReference type="RefSeq" id="WP_090992692.1">
    <property type="nucleotide sequence ID" value="NZ_FOPP01000003.1"/>
</dbReference>
<dbReference type="GO" id="GO:0008234">
    <property type="term" value="F:cysteine-type peptidase activity"/>
    <property type="evidence" value="ECO:0007669"/>
    <property type="project" value="UniProtKB-KW"/>
</dbReference>
<dbReference type="PROSITE" id="PS51935">
    <property type="entry name" value="NLPC_P60"/>
    <property type="match status" value="1"/>
</dbReference>
<keyword evidence="2" id="KW-0645">Protease</keyword>
<evidence type="ECO:0000256" key="2">
    <source>
        <dbReference type="ARBA" id="ARBA00022670"/>
    </source>
</evidence>
<sequence length="400" mass="44229">MKQFSLFFIFSFFAITLNAQSDTATYRAIATQIQKKFAPDMRDIYFNIRFKGDSVKLESTSEIVIKEFEKARPKEGTNKFSSTLLPAKSLNGLIYGVANISVGNNRSNPQHGAELMTQMLLGTPVQVFKKQGGFYLVKTPDNYLAWTDGGALKLMDEQTFKVWQASEKVIFQADYGHAFSKADENSLRVSDLVKGNILQFLGQEKGYYKVCFPDQRIGYIQKSLAASYQNWVKKPNPKASAILSEAITLLGVPYLWGGTSIKGVDCSGFTKTAYFLNGIIIPRDASQQALVGDAIDVLENDSISVSKCLKNLQPGDLLFFSAAKRKGINGGRVSHTAIYMGEGEFIQSAGMVKISSLIPNKTNYDGGQATTLVGARRILTAIGRPQITRVDHHNWYGENE</sequence>
<keyword evidence="8" id="KW-1185">Reference proteome</keyword>
<evidence type="ECO:0000256" key="4">
    <source>
        <dbReference type="ARBA" id="ARBA00022807"/>
    </source>
</evidence>
<evidence type="ECO:0000256" key="3">
    <source>
        <dbReference type="ARBA" id="ARBA00022801"/>
    </source>
</evidence>
<feature type="domain" description="NlpC/P60" evidence="6">
    <location>
        <begin position="236"/>
        <end position="379"/>
    </location>
</feature>
<evidence type="ECO:0000256" key="1">
    <source>
        <dbReference type="ARBA" id="ARBA00007074"/>
    </source>
</evidence>
<keyword evidence="4" id="KW-0788">Thiol protease</keyword>
<dbReference type="InterPro" id="IPR038765">
    <property type="entry name" value="Papain-like_cys_pep_sf"/>
</dbReference>
<dbReference type="AlphaFoldDB" id="A0A1I2VPM3"/>
<dbReference type="Pfam" id="PF18348">
    <property type="entry name" value="SH3_16"/>
    <property type="match status" value="1"/>
</dbReference>
<gene>
    <name evidence="7" type="ORF">SAMN04489864_103178</name>
</gene>
<proteinExistence type="inferred from homology"/>
<dbReference type="PANTHER" id="PTHR47053">
    <property type="entry name" value="MUREIN DD-ENDOPEPTIDASE MEPH-RELATED"/>
    <property type="match status" value="1"/>
</dbReference>
<evidence type="ECO:0000256" key="5">
    <source>
        <dbReference type="SAM" id="SignalP"/>
    </source>
</evidence>
<dbReference type="STRING" id="414048.SAMN04489864_103178"/>
<reference evidence="7 8" key="1">
    <citation type="submission" date="2016-10" db="EMBL/GenBank/DDBJ databases">
        <authorList>
            <person name="de Groot N.N."/>
        </authorList>
    </citation>
    <scope>NUCLEOTIDE SEQUENCE [LARGE SCALE GENOMIC DNA]</scope>
    <source>
        <strain evidence="7 8">DSM 18684</strain>
    </source>
</reference>
<evidence type="ECO:0000259" key="6">
    <source>
        <dbReference type="PROSITE" id="PS51935"/>
    </source>
</evidence>
<name>A0A1I2VPM3_9SPHI</name>
<dbReference type="GO" id="GO:0006508">
    <property type="term" value="P:proteolysis"/>
    <property type="evidence" value="ECO:0007669"/>
    <property type="project" value="UniProtKB-KW"/>
</dbReference>
<dbReference type="Pfam" id="PF00877">
    <property type="entry name" value="NLPC_P60"/>
    <property type="match status" value="1"/>
</dbReference>
<dbReference type="InterPro" id="IPR000064">
    <property type="entry name" value="NLP_P60_dom"/>
</dbReference>
<dbReference type="InterPro" id="IPR051202">
    <property type="entry name" value="Peptidase_C40"/>
</dbReference>
<feature type="signal peptide" evidence="5">
    <location>
        <begin position="1"/>
        <end position="19"/>
    </location>
</feature>
<dbReference type="PANTHER" id="PTHR47053:SF1">
    <property type="entry name" value="MUREIN DD-ENDOPEPTIDASE MEPH-RELATED"/>
    <property type="match status" value="1"/>
</dbReference>
<dbReference type="EMBL" id="FOPP01000003">
    <property type="protein sequence ID" value="SFG91265.1"/>
    <property type="molecule type" value="Genomic_DNA"/>
</dbReference>
<dbReference type="SUPFAM" id="SSF54001">
    <property type="entry name" value="Cysteine proteinases"/>
    <property type="match status" value="1"/>
</dbReference>
<evidence type="ECO:0000313" key="8">
    <source>
        <dbReference type="Proteomes" id="UP000199666"/>
    </source>
</evidence>
<dbReference type="InterPro" id="IPR041382">
    <property type="entry name" value="SH3_16"/>
</dbReference>
<protein>
    <submittedName>
        <fullName evidence="7">SH3 domain-containing protein</fullName>
    </submittedName>
</protein>
<feature type="chain" id="PRO_5011566637" evidence="5">
    <location>
        <begin position="20"/>
        <end position="400"/>
    </location>
</feature>
<dbReference type="Gene3D" id="2.30.30.40">
    <property type="entry name" value="SH3 Domains"/>
    <property type="match status" value="2"/>
</dbReference>
<keyword evidence="5" id="KW-0732">Signal</keyword>